<accession>A0ACB9ZKG5</accession>
<gene>
    <name evidence="1" type="ORF">M9H77_33928</name>
</gene>
<sequence length="137" mass="15962">MESPEELLQENLDFEVDEDSNAFEEFLEQEEYIDLGHLFTTDKIFNSKDELVDWAKQTAMKVKTYLIINRYQRSRTIDCRPYVTLACECGVAVKKYTKPVVDDEEKEILIKRRGPYGNKKCGCSFKLKGEQMATSKN</sequence>
<protein>
    <submittedName>
        <fullName evidence="1">Uncharacterized protein</fullName>
    </submittedName>
</protein>
<keyword evidence="2" id="KW-1185">Reference proteome</keyword>
<dbReference type="EMBL" id="CM044708">
    <property type="protein sequence ID" value="KAI5647923.1"/>
    <property type="molecule type" value="Genomic_DNA"/>
</dbReference>
<dbReference type="Proteomes" id="UP001060085">
    <property type="component" value="Linkage Group LG08"/>
</dbReference>
<evidence type="ECO:0000313" key="1">
    <source>
        <dbReference type="EMBL" id="KAI5647923.1"/>
    </source>
</evidence>
<reference evidence="2" key="1">
    <citation type="journal article" date="2023" name="Nat. Plants">
        <title>Single-cell RNA sequencing provides a high-resolution roadmap for understanding the multicellular compartmentation of specialized metabolism.</title>
        <authorList>
            <person name="Sun S."/>
            <person name="Shen X."/>
            <person name="Li Y."/>
            <person name="Li Y."/>
            <person name="Wang S."/>
            <person name="Li R."/>
            <person name="Zhang H."/>
            <person name="Shen G."/>
            <person name="Guo B."/>
            <person name="Wei J."/>
            <person name="Xu J."/>
            <person name="St-Pierre B."/>
            <person name="Chen S."/>
            <person name="Sun C."/>
        </authorList>
    </citation>
    <scope>NUCLEOTIDE SEQUENCE [LARGE SCALE GENOMIC DNA]</scope>
</reference>
<evidence type="ECO:0000313" key="2">
    <source>
        <dbReference type="Proteomes" id="UP001060085"/>
    </source>
</evidence>
<organism evidence="1 2">
    <name type="scientific">Catharanthus roseus</name>
    <name type="common">Madagascar periwinkle</name>
    <name type="synonym">Vinca rosea</name>
    <dbReference type="NCBI Taxonomy" id="4058"/>
    <lineage>
        <taxon>Eukaryota</taxon>
        <taxon>Viridiplantae</taxon>
        <taxon>Streptophyta</taxon>
        <taxon>Embryophyta</taxon>
        <taxon>Tracheophyta</taxon>
        <taxon>Spermatophyta</taxon>
        <taxon>Magnoliopsida</taxon>
        <taxon>eudicotyledons</taxon>
        <taxon>Gunneridae</taxon>
        <taxon>Pentapetalae</taxon>
        <taxon>asterids</taxon>
        <taxon>lamiids</taxon>
        <taxon>Gentianales</taxon>
        <taxon>Apocynaceae</taxon>
        <taxon>Rauvolfioideae</taxon>
        <taxon>Vinceae</taxon>
        <taxon>Catharanthinae</taxon>
        <taxon>Catharanthus</taxon>
    </lineage>
</organism>
<name>A0ACB9ZKG5_CATRO</name>
<proteinExistence type="predicted"/>
<comment type="caution">
    <text evidence="1">The sequence shown here is derived from an EMBL/GenBank/DDBJ whole genome shotgun (WGS) entry which is preliminary data.</text>
</comment>